<evidence type="ECO:0000256" key="2">
    <source>
        <dbReference type="ARBA" id="ARBA00022448"/>
    </source>
</evidence>
<feature type="transmembrane region" description="Helical" evidence="9">
    <location>
        <begin position="205"/>
        <end position="226"/>
    </location>
</feature>
<feature type="transmembrane region" description="Helical" evidence="9">
    <location>
        <begin position="38"/>
        <end position="57"/>
    </location>
</feature>
<evidence type="ECO:0000313" key="10">
    <source>
        <dbReference type="EMBL" id="XBO69657.1"/>
    </source>
</evidence>
<keyword evidence="3" id="KW-1003">Cell membrane</keyword>
<feature type="transmembrane region" description="Helical" evidence="9">
    <location>
        <begin position="164"/>
        <end position="185"/>
    </location>
</feature>
<sequence>MALLVSLLLAVALGWLAQRTGLCMVRAVQGIRMWRPGLLLTIVGCGVWFWLASPLFIHFPLGEVLRRHAIGWPFAVGGLLFGLAAAVNHGCSISTLSALARGQWHMLATILGWVLGWWMLYLGAPDISYTRLATTLTPAWWLVLSIVAVSLLAIWRLSPAHRRIYAGVMVFGAVGGLLGVLEPLWSPSQLIRDVTERPLAMDMAVAWPSLGRVLISVAILAGMLVAARAHFRPGEYQGSLGRWMKHLLAGIVMGIGASLALGGNDLQLLIALPAGSPGAVVALACMIAGIWIGLAIEERWERRQDQD</sequence>
<dbReference type="Pfam" id="PF04143">
    <property type="entry name" value="Sulf_transp"/>
    <property type="match status" value="1"/>
</dbReference>
<evidence type="ECO:0000256" key="3">
    <source>
        <dbReference type="ARBA" id="ARBA00022475"/>
    </source>
</evidence>
<evidence type="ECO:0000256" key="4">
    <source>
        <dbReference type="ARBA" id="ARBA00022519"/>
    </source>
</evidence>
<evidence type="ECO:0000256" key="5">
    <source>
        <dbReference type="ARBA" id="ARBA00022692"/>
    </source>
</evidence>
<proteinExistence type="inferred from homology"/>
<keyword evidence="2" id="KW-0813">Transport</keyword>
<gene>
    <name evidence="10" type="ORF">NFG58_13620</name>
</gene>
<evidence type="ECO:0000256" key="6">
    <source>
        <dbReference type="ARBA" id="ARBA00022989"/>
    </source>
</evidence>
<dbReference type="RefSeq" id="WP_348826742.1">
    <property type="nucleotide sequence ID" value="NZ_CP098827.1"/>
</dbReference>
<feature type="transmembrane region" description="Helical" evidence="9">
    <location>
        <begin position="247"/>
        <end position="272"/>
    </location>
</feature>
<evidence type="ECO:0000256" key="7">
    <source>
        <dbReference type="ARBA" id="ARBA00023136"/>
    </source>
</evidence>
<evidence type="ECO:0000256" key="8">
    <source>
        <dbReference type="ARBA" id="ARBA00035655"/>
    </source>
</evidence>
<feature type="transmembrane region" description="Helical" evidence="9">
    <location>
        <begin position="278"/>
        <end position="296"/>
    </location>
</feature>
<comment type="similarity">
    <text evidence="8">Belongs to the TsuA/YedE (TC 9.B.102) family.</text>
</comment>
<protein>
    <submittedName>
        <fullName evidence="10">YeeE/YedE family protein</fullName>
    </submittedName>
</protein>
<organism evidence="10">
    <name type="scientific">Halomonas sp. RT37</name>
    <dbReference type="NCBI Taxonomy" id="2950872"/>
    <lineage>
        <taxon>Bacteria</taxon>
        <taxon>Pseudomonadati</taxon>
        <taxon>Pseudomonadota</taxon>
        <taxon>Gammaproteobacteria</taxon>
        <taxon>Oceanospirillales</taxon>
        <taxon>Halomonadaceae</taxon>
        <taxon>Halomonas</taxon>
    </lineage>
</organism>
<dbReference type="PANTHER" id="PTHR30574">
    <property type="entry name" value="INNER MEMBRANE PROTEIN YEDE"/>
    <property type="match status" value="1"/>
</dbReference>
<dbReference type="EMBL" id="CP098827">
    <property type="protein sequence ID" value="XBO69657.1"/>
    <property type="molecule type" value="Genomic_DNA"/>
</dbReference>
<keyword evidence="6 9" id="KW-1133">Transmembrane helix</keyword>
<keyword evidence="7 9" id="KW-0472">Membrane</keyword>
<evidence type="ECO:0000256" key="1">
    <source>
        <dbReference type="ARBA" id="ARBA00004429"/>
    </source>
</evidence>
<name>A0AAU7KDX7_9GAMM</name>
<reference evidence="10" key="1">
    <citation type="submission" date="2022-06" db="EMBL/GenBank/DDBJ databases">
        <title>A novel DMS-producing enzyme.</title>
        <authorList>
            <person name="Zhang Y."/>
        </authorList>
    </citation>
    <scope>NUCLEOTIDE SEQUENCE</scope>
    <source>
        <strain evidence="10">RT37</strain>
    </source>
</reference>
<dbReference type="GO" id="GO:0005886">
    <property type="term" value="C:plasma membrane"/>
    <property type="evidence" value="ECO:0007669"/>
    <property type="project" value="UniProtKB-SubCell"/>
</dbReference>
<accession>A0AAU7KDX7</accession>
<dbReference type="PANTHER" id="PTHR30574:SF1">
    <property type="entry name" value="SULPHUR TRANSPORT DOMAIN-CONTAINING PROTEIN"/>
    <property type="match status" value="1"/>
</dbReference>
<comment type="subcellular location">
    <subcellularLocation>
        <location evidence="1">Cell inner membrane</location>
        <topology evidence="1">Multi-pass membrane protein</topology>
    </subcellularLocation>
</comment>
<keyword evidence="4" id="KW-0997">Cell inner membrane</keyword>
<dbReference type="AlphaFoldDB" id="A0AAU7KDX7"/>
<evidence type="ECO:0000256" key="9">
    <source>
        <dbReference type="SAM" id="Phobius"/>
    </source>
</evidence>
<dbReference type="InterPro" id="IPR007272">
    <property type="entry name" value="Sulf_transp_TsuA/YedE"/>
</dbReference>
<feature type="transmembrane region" description="Helical" evidence="9">
    <location>
        <begin position="139"/>
        <end position="157"/>
    </location>
</feature>
<keyword evidence="5 9" id="KW-0812">Transmembrane</keyword>
<feature type="transmembrane region" description="Helical" evidence="9">
    <location>
        <begin position="104"/>
        <end position="124"/>
    </location>
</feature>